<dbReference type="RefSeq" id="XP_009552461.1">
    <property type="nucleotide sequence ID" value="XM_009554166.1"/>
</dbReference>
<dbReference type="FunFam" id="1.20.1250.20:FF:000134">
    <property type="entry name" value="MFS sugar transporter protein"/>
    <property type="match status" value="1"/>
</dbReference>
<comment type="similarity">
    <text evidence="2 8">Belongs to the major facilitator superfamily. Sugar transporter (TC 2.A.1.1) family.</text>
</comment>
<evidence type="ECO:0000256" key="3">
    <source>
        <dbReference type="ARBA" id="ARBA00022448"/>
    </source>
</evidence>
<feature type="transmembrane region" description="Helical" evidence="9">
    <location>
        <begin position="379"/>
        <end position="399"/>
    </location>
</feature>
<evidence type="ECO:0000313" key="12">
    <source>
        <dbReference type="Proteomes" id="UP000030671"/>
    </source>
</evidence>
<dbReference type="GeneID" id="20666191"/>
<dbReference type="PANTHER" id="PTHR48022:SF91">
    <property type="entry name" value="MAJOR FACILITATOR SUPERFAMILY (MFS) PROFILE DOMAIN-CONTAINING PROTEIN-RELATED"/>
    <property type="match status" value="1"/>
</dbReference>
<dbReference type="Pfam" id="PF00083">
    <property type="entry name" value="Sugar_tr"/>
    <property type="match status" value="1"/>
</dbReference>
<comment type="catalytic activity">
    <reaction evidence="7">
        <text>myo-inositol(out) + H(+)(out) = myo-inositol(in) + H(+)(in)</text>
        <dbReference type="Rhea" id="RHEA:60364"/>
        <dbReference type="ChEBI" id="CHEBI:15378"/>
        <dbReference type="ChEBI" id="CHEBI:17268"/>
    </reaction>
</comment>
<evidence type="ECO:0000256" key="2">
    <source>
        <dbReference type="ARBA" id="ARBA00010992"/>
    </source>
</evidence>
<reference evidence="11 12" key="1">
    <citation type="journal article" date="2012" name="New Phytol.">
        <title>Insight into trade-off between wood decay and parasitism from the genome of a fungal forest pathogen.</title>
        <authorList>
            <person name="Olson A."/>
            <person name="Aerts A."/>
            <person name="Asiegbu F."/>
            <person name="Belbahri L."/>
            <person name="Bouzid O."/>
            <person name="Broberg A."/>
            <person name="Canback B."/>
            <person name="Coutinho P.M."/>
            <person name="Cullen D."/>
            <person name="Dalman K."/>
            <person name="Deflorio G."/>
            <person name="van Diepen L.T."/>
            <person name="Dunand C."/>
            <person name="Duplessis S."/>
            <person name="Durling M."/>
            <person name="Gonthier P."/>
            <person name="Grimwood J."/>
            <person name="Fossdal C.G."/>
            <person name="Hansson D."/>
            <person name="Henrissat B."/>
            <person name="Hietala A."/>
            <person name="Himmelstrand K."/>
            <person name="Hoffmeister D."/>
            <person name="Hogberg N."/>
            <person name="James T.Y."/>
            <person name="Karlsson M."/>
            <person name="Kohler A."/>
            <person name="Kues U."/>
            <person name="Lee Y.H."/>
            <person name="Lin Y.C."/>
            <person name="Lind M."/>
            <person name="Lindquist E."/>
            <person name="Lombard V."/>
            <person name="Lucas S."/>
            <person name="Lunden K."/>
            <person name="Morin E."/>
            <person name="Murat C."/>
            <person name="Park J."/>
            <person name="Raffaello T."/>
            <person name="Rouze P."/>
            <person name="Salamov A."/>
            <person name="Schmutz J."/>
            <person name="Solheim H."/>
            <person name="Stahlberg J."/>
            <person name="Velez H."/>
            <person name="de Vries R.P."/>
            <person name="Wiebenga A."/>
            <person name="Woodward S."/>
            <person name="Yakovlev I."/>
            <person name="Garbelotto M."/>
            <person name="Martin F."/>
            <person name="Grigoriev I.V."/>
            <person name="Stenlid J."/>
        </authorList>
    </citation>
    <scope>NUCLEOTIDE SEQUENCE [LARGE SCALE GENOMIC DNA]</scope>
    <source>
        <strain evidence="11 12">TC 32-1</strain>
    </source>
</reference>
<dbReference type="GO" id="GO:0016020">
    <property type="term" value="C:membrane"/>
    <property type="evidence" value="ECO:0007669"/>
    <property type="project" value="UniProtKB-SubCell"/>
</dbReference>
<dbReference type="InterPro" id="IPR050360">
    <property type="entry name" value="MFS_Sugar_Transporters"/>
</dbReference>
<dbReference type="EMBL" id="KI925465">
    <property type="protein sequence ID" value="ETW76260.1"/>
    <property type="molecule type" value="Genomic_DNA"/>
</dbReference>
<feature type="transmembrane region" description="Helical" evidence="9">
    <location>
        <begin position="347"/>
        <end position="367"/>
    </location>
</feature>
<dbReference type="InterPro" id="IPR005828">
    <property type="entry name" value="MFS_sugar_transport-like"/>
</dbReference>
<keyword evidence="5 9" id="KW-1133">Transmembrane helix</keyword>
<feature type="transmembrane region" description="Helical" evidence="9">
    <location>
        <begin position="98"/>
        <end position="115"/>
    </location>
</feature>
<evidence type="ECO:0000256" key="8">
    <source>
        <dbReference type="RuleBase" id="RU003346"/>
    </source>
</evidence>
<feature type="transmembrane region" description="Helical" evidence="9">
    <location>
        <begin position="155"/>
        <end position="174"/>
    </location>
</feature>
<feature type="transmembrane region" description="Helical" evidence="9">
    <location>
        <begin position="278"/>
        <end position="299"/>
    </location>
</feature>
<comment type="subcellular location">
    <subcellularLocation>
        <location evidence="1">Membrane</location>
        <topology evidence="1">Multi-pass membrane protein</topology>
    </subcellularLocation>
</comment>
<sequence>MGQFRFRGEPVSLMAIVVNLFVSMGGYIFGYDIGYISGCLIMPHFQQAYGTIDSSSASGFALSSRRQSVVVALLSAGCFAGALLGVPTADFLGRRGAIFMVSVIFIVGVIVQIAPTGNLGAFIAGRFVAGLGVGALSALVPLYQGEISPKALRGAFVSCYQVMITFGILIAYILDFACKRIDGTASYKIPIGLQIIWGAILCAGVPFLPQSPRQSILTGNPEDARSVIARMHGIPIDDPLVQAYIDEITEKIEEEKHSGASYLDCFNFRNDLKTGQRTLIGCFVQSFQQLTGANFIFYYGTSIFGSINPSLDSYISQIIFGLLDMIGTLPGLYCLDRFGRRRTMITGALVMGLSYMLYAVIGSYALYPNNDATQVAKKGAGGGMLFVICVFVLAYGCSWGPGGWVNTGEIAPLRTRAKQLSFVSASNWVWNFLLSYFSPPISAKIGAKYGFVFFGANFLAAAFIYFFVPEMAGLSLEEINGLFQAGIPARKSFAYNRRIRQEDRKNQDIIGAGGEAKLGGQDTKEATEFIEA</sequence>
<evidence type="ECO:0000313" key="11">
    <source>
        <dbReference type="EMBL" id="ETW76260.1"/>
    </source>
</evidence>
<protein>
    <submittedName>
        <fullName evidence="11">MFS sugar transporter</fullName>
    </submittedName>
</protein>
<gene>
    <name evidence="11" type="ORF">HETIRDRAFT_106809</name>
</gene>
<dbReference type="OrthoDB" id="2241241at2759"/>
<dbReference type="NCBIfam" id="TIGR00879">
    <property type="entry name" value="SP"/>
    <property type="match status" value="1"/>
</dbReference>
<keyword evidence="11" id="KW-0762">Sugar transport</keyword>
<dbReference type="PROSITE" id="PS00217">
    <property type="entry name" value="SUGAR_TRANSPORT_2"/>
    <property type="match status" value="1"/>
</dbReference>
<feature type="transmembrane region" description="Helical" evidence="9">
    <location>
        <begin position="314"/>
        <end position="335"/>
    </location>
</feature>
<dbReference type="GO" id="GO:0005351">
    <property type="term" value="F:carbohydrate:proton symporter activity"/>
    <property type="evidence" value="ECO:0007669"/>
    <property type="project" value="TreeGrafter"/>
</dbReference>
<dbReference type="Gene3D" id="1.20.1250.20">
    <property type="entry name" value="MFS general substrate transporter like domains"/>
    <property type="match status" value="1"/>
</dbReference>
<organism evidence="11 12">
    <name type="scientific">Heterobasidion irregulare (strain TC 32-1)</name>
    <dbReference type="NCBI Taxonomy" id="747525"/>
    <lineage>
        <taxon>Eukaryota</taxon>
        <taxon>Fungi</taxon>
        <taxon>Dikarya</taxon>
        <taxon>Basidiomycota</taxon>
        <taxon>Agaricomycotina</taxon>
        <taxon>Agaricomycetes</taxon>
        <taxon>Russulales</taxon>
        <taxon>Bondarzewiaceae</taxon>
        <taxon>Heterobasidion</taxon>
        <taxon>Heterobasidion annosum species complex</taxon>
    </lineage>
</organism>
<feature type="transmembrane region" description="Helical" evidence="9">
    <location>
        <begin position="449"/>
        <end position="468"/>
    </location>
</feature>
<dbReference type="KEGG" id="hir:HETIRDRAFT_106809"/>
<evidence type="ECO:0000259" key="10">
    <source>
        <dbReference type="PROSITE" id="PS50850"/>
    </source>
</evidence>
<dbReference type="InterPro" id="IPR005829">
    <property type="entry name" value="Sugar_transporter_CS"/>
</dbReference>
<dbReference type="PRINTS" id="PR00171">
    <property type="entry name" value="SUGRTRNSPORT"/>
</dbReference>
<dbReference type="Proteomes" id="UP000030671">
    <property type="component" value="Unassembled WGS sequence"/>
</dbReference>
<dbReference type="InParanoid" id="W4JT33"/>
<evidence type="ECO:0000256" key="5">
    <source>
        <dbReference type="ARBA" id="ARBA00022989"/>
    </source>
</evidence>
<feature type="domain" description="Major facilitator superfamily (MFS) profile" evidence="10">
    <location>
        <begin position="18"/>
        <end position="472"/>
    </location>
</feature>
<dbReference type="SUPFAM" id="SSF103473">
    <property type="entry name" value="MFS general substrate transporter"/>
    <property type="match status" value="1"/>
</dbReference>
<keyword evidence="6 9" id="KW-0472">Membrane</keyword>
<proteinExistence type="inferred from homology"/>
<dbReference type="InterPro" id="IPR020846">
    <property type="entry name" value="MFS_dom"/>
</dbReference>
<keyword evidence="3 8" id="KW-0813">Transport</keyword>
<name>W4JT33_HETIT</name>
<dbReference type="PROSITE" id="PS00216">
    <property type="entry name" value="SUGAR_TRANSPORT_1"/>
    <property type="match status" value="2"/>
</dbReference>
<dbReference type="HOGENOM" id="CLU_001265_30_1_1"/>
<dbReference type="eggNOG" id="KOG0254">
    <property type="taxonomic scope" value="Eukaryota"/>
</dbReference>
<feature type="transmembrane region" description="Helical" evidence="9">
    <location>
        <begin position="68"/>
        <end position="86"/>
    </location>
</feature>
<feature type="transmembrane region" description="Helical" evidence="9">
    <location>
        <begin position="121"/>
        <end position="143"/>
    </location>
</feature>
<dbReference type="InterPro" id="IPR036259">
    <property type="entry name" value="MFS_trans_sf"/>
</dbReference>
<keyword evidence="12" id="KW-1185">Reference proteome</keyword>
<evidence type="ECO:0000256" key="7">
    <source>
        <dbReference type="ARBA" id="ARBA00049119"/>
    </source>
</evidence>
<dbReference type="InterPro" id="IPR003663">
    <property type="entry name" value="Sugar/inositol_transpt"/>
</dbReference>
<dbReference type="PROSITE" id="PS50850">
    <property type="entry name" value="MFS"/>
    <property type="match status" value="1"/>
</dbReference>
<dbReference type="PANTHER" id="PTHR48022">
    <property type="entry name" value="PLASTIDIC GLUCOSE TRANSPORTER 4"/>
    <property type="match status" value="1"/>
</dbReference>
<evidence type="ECO:0000256" key="6">
    <source>
        <dbReference type="ARBA" id="ARBA00023136"/>
    </source>
</evidence>
<evidence type="ECO:0000256" key="4">
    <source>
        <dbReference type="ARBA" id="ARBA00022692"/>
    </source>
</evidence>
<evidence type="ECO:0000256" key="1">
    <source>
        <dbReference type="ARBA" id="ARBA00004141"/>
    </source>
</evidence>
<evidence type="ECO:0000256" key="9">
    <source>
        <dbReference type="SAM" id="Phobius"/>
    </source>
</evidence>
<feature type="transmembrane region" description="Helical" evidence="9">
    <location>
        <begin position="189"/>
        <end position="208"/>
    </location>
</feature>
<keyword evidence="4 9" id="KW-0812">Transmembrane</keyword>
<dbReference type="AlphaFoldDB" id="W4JT33"/>
<feature type="transmembrane region" description="Helical" evidence="9">
    <location>
        <begin position="12"/>
        <end position="30"/>
    </location>
</feature>
<dbReference type="STRING" id="747525.W4JT33"/>
<dbReference type="CDD" id="cd17356">
    <property type="entry name" value="MFS_HXT"/>
    <property type="match status" value="1"/>
</dbReference>
<accession>W4JT33</accession>